<proteinExistence type="predicted"/>
<feature type="compositionally biased region" description="Polar residues" evidence="1">
    <location>
        <begin position="555"/>
        <end position="565"/>
    </location>
</feature>
<feature type="region of interest" description="Disordered" evidence="1">
    <location>
        <begin position="1"/>
        <end position="52"/>
    </location>
</feature>
<feature type="compositionally biased region" description="Polar residues" evidence="1">
    <location>
        <begin position="340"/>
        <end position="349"/>
    </location>
</feature>
<evidence type="ECO:0000256" key="1">
    <source>
        <dbReference type="SAM" id="MobiDB-lite"/>
    </source>
</evidence>
<feature type="compositionally biased region" description="Basic and acidic residues" evidence="1">
    <location>
        <begin position="18"/>
        <end position="41"/>
    </location>
</feature>
<feature type="region of interest" description="Disordered" evidence="1">
    <location>
        <begin position="140"/>
        <end position="182"/>
    </location>
</feature>
<accession>A0ABQ0CHQ0</accession>
<name>A0ABQ0CHQ0_9HYPO</name>
<feature type="compositionally biased region" description="Polar residues" evidence="1">
    <location>
        <begin position="315"/>
        <end position="332"/>
    </location>
</feature>
<protein>
    <submittedName>
        <fullName evidence="2">Uncharacterized protein</fullName>
    </submittedName>
</protein>
<evidence type="ECO:0000313" key="2">
    <source>
        <dbReference type="EMBL" id="GAB0132975.1"/>
    </source>
</evidence>
<gene>
    <name evidence="2" type="primary">g1395</name>
    <name evidence="2" type="ORF">EsDP_00001395</name>
</gene>
<organism evidence="2 3">
    <name type="scientific">Epichloe bromicola</name>
    <dbReference type="NCBI Taxonomy" id="79588"/>
    <lineage>
        <taxon>Eukaryota</taxon>
        <taxon>Fungi</taxon>
        <taxon>Dikarya</taxon>
        <taxon>Ascomycota</taxon>
        <taxon>Pezizomycotina</taxon>
        <taxon>Sordariomycetes</taxon>
        <taxon>Hypocreomycetidae</taxon>
        <taxon>Hypocreales</taxon>
        <taxon>Clavicipitaceae</taxon>
        <taxon>Epichloe</taxon>
    </lineage>
</organism>
<reference evidence="3" key="1">
    <citation type="submission" date="2024-06" db="EMBL/GenBank/DDBJ databases">
        <title>Draft Genome Sequences of Epichloe bromicola Strains Isolated from Elymus ciliaris.</title>
        <authorList>
            <consortium name="Epichloe bromicola genome sequencing consortium"/>
            <person name="Miura A."/>
            <person name="Imano S."/>
            <person name="Ashida A."/>
            <person name="Sato I."/>
            <person name="Chiba S."/>
            <person name="Tanaka A."/>
            <person name="Camagna M."/>
            <person name="Takemoto D."/>
        </authorList>
    </citation>
    <scope>NUCLEOTIDE SEQUENCE [LARGE SCALE GENOMIC DNA]</scope>
    <source>
        <strain evidence="3">DP</strain>
    </source>
</reference>
<feature type="region of interest" description="Disordered" evidence="1">
    <location>
        <begin position="299"/>
        <end position="349"/>
    </location>
</feature>
<feature type="compositionally biased region" description="Basic and acidic residues" evidence="1">
    <location>
        <begin position="150"/>
        <end position="171"/>
    </location>
</feature>
<dbReference type="EMBL" id="BAAFGZ010000031">
    <property type="protein sequence ID" value="GAB0132975.1"/>
    <property type="molecule type" value="Genomic_DNA"/>
</dbReference>
<comment type="caution">
    <text evidence="2">The sequence shown here is derived from an EMBL/GenBank/DDBJ whole genome shotgun (WGS) entry which is preliminary data.</text>
</comment>
<dbReference type="Proteomes" id="UP001562357">
    <property type="component" value="Unassembled WGS sequence"/>
</dbReference>
<sequence length="565" mass="61637">MQAMDSTDLQKACMADLGRQRQDELPLSDREGKRPSYEPGRRNGTAHYAPSLRKGLESKWKVHIQDEESAQMQGLAIGDSRPWSKITETYMNRHHADTAPPLIRRESQGPKRLKLVYPTGDEAMGKLGGLVPPGGIVVRLPPPAQQPHNLPEREPETKPEIKPESKQERMTESTPTKPTLSIKPKPLVSEQVVYRGLCKLLDAGTKKPLFVVTCALKIQKNSDKALLQLSAANKEDKSHNVLEISAPEIQGDCCRLCSRVMDSNFRYILQFYNASDAKKFGLYLESLQKAAARALGAVNPGSQSTETDVPASFKLPTSNKEGACTQKTSQNEAKLVDVESPSTSGQGTKVPTIEDAAQMLFDLIEKILPEAAAAGLNVSEDAVSDIQETAIDGWLTRGFLKSETDDMRSELLDLLRILVRIKRKAESRKQAAQPKPVIQSLKDFERAGAKPHLIKYSVSEIQKLSSCSAPTPASLDKSIVTPRRTQAARNYSSAAAVADISKHKAWLSGSSAPKAVDTAIKTPPMSNEKSNVASKACPVVPNVANRRDISPPQSPSTVKGLSTSR</sequence>
<evidence type="ECO:0000313" key="3">
    <source>
        <dbReference type="Proteomes" id="UP001562357"/>
    </source>
</evidence>
<feature type="region of interest" description="Disordered" evidence="1">
    <location>
        <begin position="542"/>
        <end position="565"/>
    </location>
</feature>
<keyword evidence="3" id="KW-1185">Reference proteome</keyword>